<sequence>MPLREKLCFLDSQGIAECGLDEKRFDVLEDRIFGVFEVAPEQVKGKMCTTSAFVVAHPGNGIEPWVGAFTNYEAIGINLALWQNIFTPFESFLHGMLTGYIGENRFNSIKGAEFIKIKMDDESDFKPGLNYTLAQMIFHEVAHLVEADLKKPAFHCLPKLEEQQGLPLIEPEASAYCEKYLHPDQDITLLEKLQNSNVVSLYATCSKAEDFAETYTAYIMSEHLNRNFTAIVDDREIFSSARHLQSEKLKGKVNTIKTILNFGKLTDSKKLQLARQHKSCTGAFSQN</sequence>
<organism evidence="1 2">
    <name type="scientific">Maritalea porphyrae</name>
    <dbReference type="NCBI Taxonomy" id="880732"/>
    <lineage>
        <taxon>Bacteria</taxon>
        <taxon>Pseudomonadati</taxon>
        <taxon>Pseudomonadota</taxon>
        <taxon>Alphaproteobacteria</taxon>
        <taxon>Hyphomicrobiales</taxon>
        <taxon>Devosiaceae</taxon>
        <taxon>Maritalea</taxon>
    </lineage>
</organism>
<accession>A0ABQ5UNG0</accession>
<reference evidence="1" key="1">
    <citation type="journal article" date="2014" name="Int. J. Syst. Evol. Microbiol.">
        <title>Complete genome of a new Firmicutes species belonging to the dominant human colonic microbiota ('Ruminococcus bicirculans') reveals two chromosomes and a selective capacity to utilize plant glucans.</title>
        <authorList>
            <consortium name="NISC Comparative Sequencing Program"/>
            <person name="Wegmann U."/>
            <person name="Louis P."/>
            <person name="Goesmann A."/>
            <person name="Henrissat B."/>
            <person name="Duncan S.H."/>
            <person name="Flint H.J."/>
        </authorList>
    </citation>
    <scope>NUCLEOTIDE SEQUENCE</scope>
    <source>
        <strain evidence="1">NBRC 107169</strain>
    </source>
</reference>
<dbReference type="EMBL" id="BSNI01000002">
    <property type="protein sequence ID" value="GLQ16707.1"/>
    <property type="molecule type" value="Genomic_DNA"/>
</dbReference>
<dbReference type="RefSeq" id="WP_284362412.1">
    <property type="nucleotide sequence ID" value="NZ_BSNI01000002.1"/>
</dbReference>
<comment type="caution">
    <text evidence="1">The sequence shown here is derived from an EMBL/GenBank/DDBJ whole genome shotgun (WGS) entry which is preliminary data.</text>
</comment>
<proteinExistence type="predicted"/>
<evidence type="ECO:0000313" key="2">
    <source>
        <dbReference type="Proteomes" id="UP001161405"/>
    </source>
</evidence>
<name>A0ABQ5UNG0_9HYPH</name>
<gene>
    <name evidence="1" type="ORF">GCM10007879_09560</name>
</gene>
<evidence type="ECO:0000313" key="1">
    <source>
        <dbReference type="EMBL" id="GLQ16707.1"/>
    </source>
</evidence>
<keyword evidence="2" id="KW-1185">Reference proteome</keyword>
<reference evidence="1" key="2">
    <citation type="submission" date="2023-01" db="EMBL/GenBank/DDBJ databases">
        <title>Draft genome sequence of Maritalea porphyrae strain NBRC 107169.</title>
        <authorList>
            <person name="Sun Q."/>
            <person name="Mori K."/>
        </authorList>
    </citation>
    <scope>NUCLEOTIDE SEQUENCE</scope>
    <source>
        <strain evidence="1">NBRC 107169</strain>
    </source>
</reference>
<protein>
    <submittedName>
        <fullName evidence="1">Uncharacterized protein</fullName>
    </submittedName>
</protein>
<dbReference type="Proteomes" id="UP001161405">
    <property type="component" value="Unassembled WGS sequence"/>
</dbReference>